<organism evidence="2 3">
    <name type="scientific">Grifola frondosa</name>
    <name type="common">Maitake</name>
    <name type="synonym">Polyporus frondosus</name>
    <dbReference type="NCBI Taxonomy" id="5627"/>
    <lineage>
        <taxon>Eukaryota</taxon>
        <taxon>Fungi</taxon>
        <taxon>Dikarya</taxon>
        <taxon>Basidiomycota</taxon>
        <taxon>Agaricomycotina</taxon>
        <taxon>Agaricomycetes</taxon>
        <taxon>Polyporales</taxon>
        <taxon>Grifolaceae</taxon>
        <taxon>Grifola</taxon>
    </lineage>
</organism>
<accession>A0A1C7MCU7</accession>
<evidence type="ECO:0000313" key="2">
    <source>
        <dbReference type="EMBL" id="OBZ74166.1"/>
    </source>
</evidence>
<reference evidence="2 3" key="1">
    <citation type="submission" date="2016-03" db="EMBL/GenBank/DDBJ databases">
        <title>Whole genome sequencing of Grifola frondosa 9006-11.</title>
        <authorList>
            <person name="Min B."/>
            <person name="Park H."/>
            <person name="Kim J.-G."/>
            <person name="Cho H."/>
            <person name="Oh Y.-L."/>
            <person name="Kong W.-S."/>
            <person name="Choi I.-G."/>
        </authorList>
    </citation>
    <scope>NUCLEOTIDE SEQUENCE [LARGE SCALE GENOMIC DNA]</scope>
    <source>
        <strain evidence="2 3">9006-11</strain>
    </source>
</reference>
<protein>
    <submittedName>
        <fullName evidence="2">Uncharacterized protein</fullName>
    </submittedName>
</protein>
<gene>
    <name evidence="2" type="ORF">A0H81_06178</name>
</gene>
<dbReference type="AlphaFoldDB" id="A0A1C7MCU7"/>
<sequence>MAPMPSLPNSSNPVPQDPDRNSTQTNLQFIYFRKETRPGQSGGSTASNMPFRVRPAVSSSSLPQPSSNVSSPSLSSHANHPSPNTICDGLPSVQMTSATDTARITPTDHDLVTPQAPPSYGIPSPVNTMFRLPFLPTPSAQEVHFSEITDLVQVRIPSPDLSDCMQLFDPYAGHKMPLCLSTEALRQIQLTSSHRPIVPQHLLFCSLPLYGLQTERRMGMGMYASVRTLTSGLIACNATKKD</sequence>
<evidence type="ECO:0000256" key="1">
    <source>
        <dbReference type="SAM" id="MobiDB-lite"/>
    </source>
</evidence>
<feature type="region of interest" description="Disordered" evidence="1">
    <location>
        <begin position="1"/>
        <end position="92"/>
    </location>
</feature>
<proteinExistence type="predicted"/>
<keyword evidence="3" id="KW-1185">Reference proteome</keyword>
<dbReference type="EMBL" id="LUGG01000006">
    <property type="protein sequence ID" value="OBZ74166.1"/>
    <property type="molecule type" value="Genomic_DNA"/>
</dbReference>
<comment type="caution">
    <text evidence="2">The sequence shown here is derived from an EMBL/GenBank/DDBJ whole genome shotgun (WGS) entry which is preliminary data.</text>
</comment>
<name>A0A1C7MCU7_GRIFR</name>
<evidence type="ECO:0000313" key="3">
    <source>
        <dbReference type="Proteomes" id="UP000092993"/>
    </source>
</evidence>
<dbReference type="Proteomes" id="UP000092993">
    <property type="component" value="Unassembled WGS sequence"/>
</dbReference>
<feature type="compositionally biased region" description="Low complexity" evidence="1">
    <location>
        <begin position="55"/>
        <end position="83"/>
    </location>
</feature>